<name>I2MU78_STRT9</name>
<dbReference type="GO" id="GO:0003677">
    <property type="term" value="F:DNA binding"/>
    <property type="evidence" value="ECO:0007669"/>
    <property type="project" value="UniProtKB-KW"/>
</dbReference>
<dbReference type="EMBL" id="CP029159">
    <property type="protein sequence ID" value="QKM70974.1"/>
    <property type="molecule type" value="Genomic_DNA"/>
</dbReference>
<keyword evidence="3" id="KW-0804">Transcription</keyword>
<reference evidence="5 6" key="1">
    <citation type="journal article" date="2012" name="J. Bacteriol.">
        <title>Draft genome of Streptomyces tsukubaensis NRRL 18488, the producer of the clinically important immunosuppressant tacrolimus (FK506).</title>
        <authorList>
            <person name="Barreiro C."/>
            <person name="Prieto C."/>
            <person name="Sola-Landa A."/>
            <person name="Solera E."/>
            <person name="Martinez-Castro M."/>
            <person name="Perez-Redondo R."/>
            <person name="Garcia-Estrada C."/>
            <person name="Aparicio J.F."/>
            <person name="Fernandez-Martinez L.T."/>
            <person name="Santos-Aberturas J."/>
            <person name="Salehi-Najafabadi Z."/>
            <person name="Rodriguez-Garcia A."/>
            <person name="Tauch A."/>
            <person name="Martin J.F."/>
        </authorList>
    </citation>
    <scope>NUCLEOTIDE SEQUENCE [LARGE SCALE GENOMIC DNA]</scope>
    <source>
        <strain evidence="6">DSM 42081 / NBRC 108919 / NRRL 18488 / 9993</strain>
    </source>
</reference>
<dbReference type="PROSITE" id="PS50043">
    <property type="entry name" value="HTH_LUXR_2"/>
    <property type="match status" value="1"/>
</dbReference>
<dbReference type="Pfam" id="PF00196">
    <property type="entry name" value="GerE"/>
    <property type="match status" value="1"/>
</dbReference>
<dbReference type="PANTHER" id="PTHR44688:SF16">
    <property type="entry name" value="DNA-BINDING TRANSCRIPTIONAL ACTIVATOR DEVR_DOSR"/>
    <property type="match status" value="1"/>
</dbReference>
<evidence type="ECO:0000313" key="6">
    <source>
        <dbReference type="Proteomes" id="UP000005940"/>
    </source>
</evidence>
<dbReference type="Gene3D" id="3.30.450.40">
    <property type="match status" value="1"/>
</dbReference>
<accession>I2MU78</accession>
<dbReference type="AlphaFoldDB" id="I2MU78"/>
<organism evidence="5 6">
    <name type="scientific">Streptomyces tsukubensis (strain DSM 42081 / NBRC 108919 / NRRL 18488 / 9993)</name>
    <dbReference type="NCBI Taxonomy" id="1114943"/>
    <lineage>
        <taxon>Bacteria</taxon>
        <taxon>Bacillati</taxon>
        <taxon>Actinomycetota</taxon>
        <taxon>Actinomycetes</taxon>
        <taxon>Kitasatosporales</taxon>
        <taxon>Streptomycetaceae</taxon>
        <taxon>Streptomyces</taxon>
    </lineage>
</organism>
<feature type="region of interest" description="Disordered" evidence="4">
    <location>
        <begin position="375"/>
        <end position="399"/>
    </location>
</feature>
<dbReference type="SUPFAM" id="SSF55781">
    <property type="entry name" value="GAF domain-like"/>
    <property type="match status" value="1"/>
</dbReference>
<dbReference type="PANTHER" id="PTHR44688">
    <property type="entry name" value="DNA-BINDING TRANSCRIPTIONAL ACTIVATOR DEVR_DOSR"/>
    <property type="match status" value="1"/>
</dbReference>
<dbReference type="Gene3D" id="1.10.10.10">
    <property type="entry name" value="Winged helix-like DNA-binding domain superfamily/Winged helix DNA-binding domain"/>
    <property type="match status" value="1"/>
</dbReference>
<evidence type="ECO:0000256" key="3">
    <source>
        <dbReference type="ARBA" id="ARBA00023163"/>
    </source>
</evidence>
<keyword evidence="6" id="KW-1185">Reference proteome</keyword>
<dbReference type="InterPro" id="IPR016032">
    <property type="entry name" value="Sig_transdc_resp-reg_C-effctor"/>
</dbReference>
<dbReference type="GO" id="GO:0006355">
    <property type="term" value="P:regulation of DNA-templated transcription"/>
    <property type="evidence" value="ECO:0007669"/>
    <property type="project" value="InterPro"/>
</dbReference>
<dbReference type="CDD" id="cd06170">
    <property type="entry name" value="LuxR_C_like"/>
    <property type="match status" value="1"/>
</dbReference>
<dbReference type="InterPro" id="IPR029016">
    <property type="entry name" value="GAF-like_dom_sf"/>
</dbReference>
<protein>
    <submittedName>
        <fullName evidence="5">LuxR family transcriptional regulator</fullName>
    </submittedName>
</protein>
<evidence type="ECO:0000256" key="1">
    <source>
        <dbReference type="ARBA" id="ARBA00023015"/>
    </source>
</evidence>
<evidence type="ECO:0000256" key="2">
    <source>
        <dbReference type="ARBA" id="ARBA00023125"/>
    </source>
</evidence>
<keyword evidence="1" id="KW-0805">Transcription regulation</keyword>
<evidence type="ECO:0000256" key="4">
    <source>
        <dbReference type="SAM" id="MobiDB-lite"/>
    </source>
</evidence>
<dbReference type="PRINTS" id="PR00038">
    <property type="entry name" value="HTHLUXR"/>
</dbReference>
<evidence type="ECO:0000313" key="5">
    <source>
        <dbReference type="EMBL" id="QKM70974.1"/>
    </source>
</evidence>
<proteinExistence type="predicted"/>
<dbReference type="SUPFAM" id="SSF46894">
    <property type="entry name" value="C-terminal effector domain of the bipartite response regulators"/>
    <property type="match status" value="1"/>
</dbReference>
<sequence length="399" mass="42638">MPGPVARDAFADALGRRLRGPCSPGSLDVLRTTAGTLLDAVPADVWCAVMLDPATLLDTGGLHEHGFPQQVMPRLFAIEHADQEGVDNVRALTRRRGTASLLSASMRGRMADSVYYRDVLRPVGLSDELRVLLRDGPRTWGLLVLCRGPGAPPFTAAETALAAAVSAPATAALRRSLLLTGIDRDDVPDAAGLLVVDDALRVRLATATAERWLALIQEAHPPPGRSLPYALGALVQTARTAAPGSQVRSRAIGVTGHWVTLTAWREAGAGTLPGPLGDTDGEGSEGDEVLTVVSLAPTHPRELTALVLDAYGLTPRERQVAQQVLLGRSTAEMSAKLHITEYTVQDHLRKVFDKAGVRSRRDFSGELFRRCYLPKLDDPPLTKDGRMRDDGDGGAQDDG</sequence>
<dbReference type="InterPro" id="IPR000792">
    <property type="entry name" value="Tscrpt_reg_LuxR_C"/>
</dbReference>
<dbReference type="SMART" id="SM00421">
    <property type="entry name" value="HTH_LUXR"/>
    <property type="match status" value="1"/>
</dbReference>
<gene>
    <name evidence="5" type="ORF">STSU_031410</name>
</gene>
<keyword evidence="2" id="KW-0238">DNA-binding</keyword>
<dbReference type="InterPro" id="IPR036388">
    <property type="entry name" value="WH-like_DNA-bd_sf"/>
</dbReference>
<dbReference type="Proteomes" id="UP000005940">
    <property type="component" value="Chromosome"/>
</dbReference>
<feature type="compositionally biased region" description="Basic and acidic residues" evidence="4">
    <location>
        <begin position="375"/>
        <end position="391"/>
    </location>
</feature>